<feature type="domain" description="BD-FAE-like" evidence="5">
    <location>
        <begin position="330"/>
        <end position="522"/>
    </location>
</feature>
<accession>A0A5C5XI99</accession>
<dbReference type="SUPFAM" id="SSF53474">
    <property type="entry name" value="alpha/beta-Hydrolases"/>
    <property type="match status" value="1"/>
</dbReference>
<dbReference type="InterPro" id="IPR013658">
    <property type="entry name" value="SGL"/>
</dbReference>
<dbReference type="Pfam" id="PF20434">
    <property type="entry name" value="BD-FAE"/>
    <property type="match status" value="1"/>
</dbReference>
<dbReference type="InterPro" id="IPR011042">
    <property type="entry name" value="6-blade_b-propeller_TolB-like"/>
</dbReference>
<name>A0A5C5XI99_9PLAN</name>
<keyword evidence="1 6" id="KW-0378">Hydrolase</keyword>
<keyword evidence="3" id="KW-0732">Signal</keyword>
<evidence type="ECO:0000256" key="2">
    <source>
        <dbReference type="SAM" id="MobiDB-lite"/>
    </source>
</evidence>
<dbReference type="GO" id="GO:0004341">
    <property type="term" value="F:gluconolactonase activity"/>
    <property type="evidence" value="ECO:0007669"/>
    <property type="project" value="UniProtKB-EC"/>
</dbReference>
<feature type="compositionally biased region" description="Polar residues" evidence="2">
    <location>
        <begin position="283"/>
        <end position="304"/>
    </location>
</feature>
<reference evidence="6 7" key="1">
    <citation type="submission" date="2019-02" db="EMBL/GenBank/DDBJ databases">
        <title>Deep-cultivation of Planctomycetes and their phenomic and genomic characterization uncovers novel biology.</title>
        <authorList>
            <person name="Wiegand S."/>
            <person name="Jogler M."/>
            <person name="Boedeker C."/>
            <person name="Pinto D."/>
            <person name="Vollmers J."/>
            <person name="Rivas-Marin E."/>
            <person name="Kohn T."/>
            <person name="Peeters S.H."/>
            <person name="Heuer A."/>
            <person name="Rast P."/>
            <person name="Oberbeckmann S."/>
            <person name="Bunk B."/>
            <person name="Jeske O."/>
            <person name="Meyerdierks A."/>
            <person name="Storesund J.E."/>
            <person name="Kallscheuer N."/>
            <person name="Luecker S."/>
            <person name="Lage O.M."/>
            <person name="Pohl T."/>
            <person name="Merkel B.J."/>
            <person name="Hornburger P."/>
            <person name="Mueller R.-W."/>
            <person name="Bruemmer F."/>
            <person name="Labrenz M."/>
            <person name="Spormann A.M."/>
            <person name="Op Den Camp H."/>
            <person name="Overmann J."/>
            <person name="Amann R."/>
            <person name="Jetten M.S.M."/>
            <person name="Mascher T."/>
            <person name="Medema M.H."/>
            <person name="Devos D.P."/>
            <person name="Kaster A.-K."/>
            <person name="Ovreas L."/>
            <person name="Rohde M."/>
            <person name="Galperin M.Y."/>
            <person name="Jogler C."/>
        </authorList>
    </citation>
    <scope>NUCLEOTIDE SEQUENCE [LARGE SCALE GENOMIC DNA]</scope>
    <source>
        <strain evidence="6 7">Pan54</strain>
    </source>
</reference>
<proteinExistence type="predicted"/>
<protein>
    <submittedName>
        <fullName evidence="6">Gluconolactonase</fullName>
        <ecNumber evidence="6">3.1.1.17</ecNumber>
    </submittedName>
</protein>
<dbReference type="EMBL" id="SJPG01000001">
    <property type="protein sequence ID" value="TWT62710.1"/>
    <property type="molecule type" value="Genomic_DNA"/>
</dbReference>
<dbReference type="Pfam" id="PF08450">
    <property type="entry name" value="SGL"/>
    <property type="match status" value="1"/>
</dbReference>
<feature type="region of interest" description="Disordered" evidence="2">
    <location>
        <begin position="283"/>
        <end position="307"/>
    </location>
</feature>
<comment type="caution">
    <text evidence="6">The sequence shown here is derived from an EMBL/GenBank/DDBJ whole genome shotgun (WGS) entry which is preliminary data.</text>
</comment>
<evidence type="ECO:0000259" key="5">
    <source>
        <dbReference type="Pfam" id="PF20434"/>
    </source>
</evidence>
<feature type="signal peptide" evidence="3">
    <location>
        <begin position="1"/>
        <end position="23"/>
    </location>
</feature>
<dbReference type="AlphaFoldDB" id="A0A5C5XI99"/>
<dbReference type="PANTHER" id="PTHR47572">
    <property type="entry name" value="LIPOPROTEIN-RELATED"/>
    <property type="match status" value="1"/>
</dbReference>
<evidence type="ECO:0000256" key="3">
    <source>
        <dbReference type="SAM" id="SignalP"/>
    </source>
</evidence>
<keyword evidence="7" id="KW-1185">Reference proteome</keyword>
<sequence length="575" mass="62830" precursor="true">MKSWLSLTLLGFLTLCSSAILSAAETVVDHSSELELIRDDFGLADGPSWNDQGGLYVPDVKGSQLNLLSTRANRWSKPILTDVRISATFYNHGKLYVSDNGNSRIAVLEDNELKTIYQHDKAAKPAQKPNDLVVDMQGGIYYTLTGPGEVRYIDPETQDSKVVANLSAPNGIILSPDEATLYVSAYADKQVWSYPVKQPGQVGEGKLFATMDDGPEKGADGMCTDRAGNVYCCGASDVWIWNPAGELIEKFPTPTRPINCTFGDNEMQSLYITGFGGLYRQKMNVSGRSPEPTQKQTSNQNRPSTEIPADIEAHRNVVYAEYGSRKLLADLFVPTTTKRDQNPAIVVVHGGGWVKGDKTKFRALAIALAKRGYTTMAIEYRLAGEAKFPAGIHDCNAAVRYLRAHAKEFHVNPQQITAVGGSAGGHLVGLMATGSDNPELQDAGGWQDQSSKLQAAVVMAGPLQIMTGSVAENSRKNPDFYSNQWIGKSVDEGMDQYRLADAYEQISAGDSPILFITGELDNPPRNQPAREKLQAAGVTTDLIIYPDAKHGCWNQLPWFDQVVEDVDKFLKAQLN</sequence>
<gene>
    <name evidence="6" type="primary">gnl_3</name>
    <name evidence="6" type="ORF">Pan54_34550</name>
</gene>
<dbReference type="Gene3D" id="3.40.50.1820">
    <property type="entry name" value="alpha/beta hydrolase"/>
    <property type="match status" value="1"/>
</dbReference>
<evidence type="ECO:0000313" key="6">
    <source>
        <dbReference type="EMBL" id="TWT62710.1"/>
    </source>
</evidence>
<dbReference type="OrthoDB" id="272794at2"/>
<evidence type="ECO:0000259" key="4">
    <source>
        <dbReference type="Pfam" id="PF08450"/>
    </source>
</evidence>
<dbReference type="RefSeq" id="WP_146504539.1">
    <property type="nucleotide sequence ID" value="NZ_SJPG01000001.1"/>
</dbReference>
<dbReference type="SUPFAM" id="SSF63829">
    <property type="entry name" value="Calcium-dependent phosphotriesterase"/>
    <property type="match status" value="1"/>
</dbReference>
<dbReference type="PANTHER" id="PTHR47572:SF4">
    <property type="entry name" value="LACTONASE DRP35"/>
    <property type="match status" value="1"/>
</dbReference>
<dbReference type="Gene3D" id="2.120.10.30">
    <property type="entry name" value="TolB, C-terminal domain"/>
    <property type="match status" value="1"/>
</dbReference>
<evidence type="ECO:0000256" key="1">
    <source>
        <dbReference type="ARBA" id="ARBA00022801"/>
    </source>
</evidence>
<evidence type="ECO:0000313" key="7">
    <source>
        <dbReference type="Proteomes" id="UP000316095"/>
    </source>
</evidence>
<dbReference type="InterPro" id="IPR029058">
    <property type="entry name" value="AB_hydrolase_fold"/>
</dbReference>
<feature type="domain" description="SMP-30/Gluconolactonase/LRE-like region" evidence="4">
    <location>
        <begin position="43"/>
        <end position="273"/>
    </location>
</feature>
<feature type="chain" id="PRO_5022999537" evidence="3">
    <location>
        <begin position="24"/>
        <end position="575"/>
    </location>
</feature>
<dbReference type="EC" id="3.1.1.17" evidence="6"/>
<organism evidence="6 7">
    <name type="scientific">Rubinisphaera italica</name>
    <dbReference type="NCBI Taxonomy" id="2527969"/>
    <lineage>
        <taxon>Bacteria</taxon>
        <taxon>Pseudomonadati</taxon>
        <taxon>Planctomycetota</taxon>
        <taxon>Planctomycetia</taxon>
        <taxon>Planctomycetales</taxon>
        <taxon>Planctomycetaceae</taxon>
        <taxon>Rubinisphaera</taxon>
    </lineage>
</organism>
<dbReference type="InterPro" id="IPR051262">
    <property type="entry name" value="SMP-30/CGR1_Lactonase"/>
</dbReference>
<dbReference type="InterPro" id="IPR049492">
    <property type="entry name" value="BD-FAE-like_dom"/>
</dbReference>
<dbReference type="Proteomes" id="UP000316095">
    <property type="component" value="Unassembled WGS sequence"/>
</dbReference>